<dbReference type="EMBL" id="CVRQ01000028">
    <property type="protein sequence ID" value="CRL41082.1"/>
    <property type="molecule type" value="Genomic_DNA"/>
</dbReference>
<reference evidence="3" key="1">
    <citation type="submission" date="2015-05" db="EMBL/GenBank/DDBJ databases">
        <authorList>
            <consortium name="Pathogen Informatics"/>
        </authorList>
    </citation>
    <scope>NUCLEOTIDE SEQUENCE [LARGE SCALE GENOMIC DNA]</scope>
    <source>
        <strain evidence="3">T1-815</strain>
    </source>
</reference>
<feature type="domain" description="ParB-like N-terminal" evidence="1">
    <location>
        <begin position="2"/>
        <end position="51"/>
    </location>
</feature>
<accession>A0A0M6WTN3</accession>
<proteinExistence type="predicted"/>
<dbReference type="Pfam" id="PF02195">
    <property type="entry name" value="ParB_N"/>
    <property type="match status" value="1"/>
</dbReference>
<dbReference type="InterPro" id="IPR003115">
    <property type="entry name" value="ParB_N"/>
</dbReference>
<evidence type="ECO:0000313" key="2">
    <source>
        <dbReference type="EMBL" id="CRL41082.1"/>
    </source>
</evidence>
<gene>
    <name evidence="2" type="ORF">T1815_25691</name>
</gene>
<sequence length="234" mass="26952">MIVRPRKEGYYEIISGHRRKYAAERLGYKKIPVIIRMMQDDEAVVTMVDSNLQREQITPSEKAYAYKMKYDAIKKKAGRKNCGQVDHNTGKRSIDVIGELCGDSAKQVQRYIKMTELIPALLDKVDDGSMGFTPAVQLSYLKKKEQQEIIDAMEATKCTPSLSQAIRIKKLSEAGKLTESEAEGILGEIKQKEADRVVFKNEQLYRFFPSTYTSEQMRREILEILKSWRNSNWI</sequence>
<dbReference type="RefSeq" id="WP_055062494.1">
    <property type="nucleotide sequence ID" value="NZ_CVRQ01000028.1"/>
</dbReference>
<dbReference type="AlphaFoldDB" id="A0A0M6WTN3"/>
<dbReference type="SUPFAM" id="SSF110849">
    <property type="entry name" value="ParB/Sulfiredoxin"/>
    <property type="match status" value="1"/>
</dbReference>
<keyword evidence="3" id="KW-1185">Reference proteome</keyword>
<organism evidence="2 3">
    <name type="scientific">Agathobacter rectalis</name>
    <dbReference type="NCBI Taxonomy" id="39491"/>
    <lineage>
        <taxon>Bacteria</taxon>
        <taxon>Bacillati</taxon>
        <taxon>Bacillota</taxon>
        <taxon>Clostridia</taxon>
        <taxon>Lachnospirales</taxon>
        <taxon>Lachnospiraceae</taxon>
        <taxon>Agathobacter</taxon>
    </lineage>
</organism>
<dbReference type="GO" id="GO:0007059">
    <property type="term" value="P:chromosome segregation"/>
    <property type="evidence" value="ECO:0007669"/>
    <property type="project" value="TreeGrafter"/>
</dbReference>
<dbReference type="InterPro" id="IPR050336">
    <property type="entry name" value="Chromosome_partition/occlusion"/>
</dbReference>
<dbReference type="PANTHER" id="PTHR33375">
    <property type="entry name" value="CHROMOSOME-PARTITIONING PROTEIN PARB-RELATED"/>
    <property type="match status" value="1"/>
</dbReference>
<evidence type="ECO:0000313" key="3">
    <source>
        <dbReference type="Proteomes" id="UP000049472"/>
    </source>
</evidence>
<dbReference type="PANTHER" id="PTHR33375:SF1">
    <property type="entry name" value="CHROMOSOME-PARTITIONING PROTEIN PARB-RELATED"/>
    <property type="match status" value="1"/>
</dbReference>
<dbReference type="Proteomes" id="UP000049472">
    <property type="component" value="Unassembled WGS sequence"/>
</dbReference>
<name>A0A0M6WTN3_9FIRM</name>
<dbReference type="Gene3D" id="3.90.1530.30">
    <property type="match status" value="1"/>
</dbReference>
<protein>
    <recommendedName>
        <fullName evidence="1">ParB-like N-terminal domain-containing protein</fullName>
    </recommendedName>
</protein>
<evidence type="ECO:0000259" key="1">
    <source>
        <dbReference type="Pfam" id="PF02195"/>
    </source>
</evidence>
<dbReference type="InterPro" id="IPR036086">
    <property type="entry name" value="ParB/Sulfiredoxin_sf"/>
</dbReference>
<dbReference type="Gene3D" id="1.10.10.2830">
    <property type="match status" value="1"/>
</dbReference>
<dbReference type="GO" id="GO:0005694">
    <property type="term" value="C:chromosome"/>
    <property type="evidence" value="ECO:0007669"/>
    <property type="project" value="TreeGrafter"/>
</dbReference>
<dbReference type="SUPFAM" id="SSF109709">
    <property type="entry name" value="KorB DNA-binding domain-like"/>
    <property type="match status" value="1"/>
</dbReference>